<dbReference type="PANTHER" id="PTHR44154:SF1">
    <property type="entry name" value="QUINONE OXIDOREDUCTASE"/>
    <property type="match status" value="1"/>
</dbReference>
<evidence type="ECO:0000313" key="3">
    <source>
        <dbReference type="Proteomes" id="UP000051248"/>
    </source>
</evidence>
<protein>
    <submittedName>
        <fullName evidence="2">Oxidoreductase</fullName>
    </submittedName>
</protein>
<gene>
    <name evidence="2" type="ORF">FD03_GL000703</name>
</gene>
<sequence length="141" mass="15986">MTELGSDETYDYHNSVLDIHQQFDYIIDTSGKVSLNDNLKKLNLYGQVVLITAPKDNQFAFDVREFYTSSKSVKGFVISHATLEQIQKAGRVLNYWLSKGYLLDDKCEVMPLDKAAQAHEVLENGQDAGKRLILKLSNLDQ</sequence>
<evidence type="ECO:0000313" key="2">
    <source>
        <dbReference type="EMBL" id="KRK81111.1"/>
    </source>
</evidence>
<dbReference type="EMBL" id="AZDZ01000001">
    <property type="protein sequence ID" value="KRK81111.1"/>
    <property type="molecule type" value="Genomic_DNA"/>
</dbReference>
<dbReference type="SUPFAM" id="SSF51735">
    <property type="entry name" value="NAD(P)-binding Rossmann-fold domains"/>
    <property type="match status" value="1"/>
</dbReference>
<dbReference type="STRING" id="1423775.FD03_GL000703"/>
<dbReference type="Gene3D" id="3.90.180.10">
    <property type="entry name" value="Medium-chain alcohol dehydrogenases, catalytic domain"/>
    <property type="match status" value="1"/>
</dbReference>
<organism evidence="2 3">
    <name type="scientific">Companilactobacillus nodensis DSM 19682 = JCM 14932 = NBRC 107160</name>
    <dbReference type="NCBI Taxonomy" id="1423775"/>
    <lineage>
        <taxon>Bacteria</taxon>
        <taxon>Bacillati</taxon>
        <taxon>Bacillota</taxon>
        <taxon>Bacilli</taxon>
        <taxon>Lactobacillales</taxon>
        <taxon>Lactobacillaceae</taxon>
        <taxon>Companilactobacillus</taxon>
    </lineage>
</organism>
<keyword evidence="3" id="KW-1185">Reference proteome</keyword>
<dbReference type="Proteomes" id="UP000051248">
    <property type="component" value="Unassembled WGS sequence"/>
</dbReference>
<dbReference type="Pfam" id="PF13602">
    <property type="entry name" value="ADH_zinc_N_2"/>
    <property type="match status" value="1"/>
</dbReference>
<dbReference type="InterPro" id="IPR036291">
    <property type="entry name" value="NAD(P)-bd_dom_sf"/>
</dbReference>
<accession>A0A0R1KP45</accession>
<dbReference type="RefSeq" id="WP_235700494.1">
    <property type="nucleotide sequence ID" value="NZ_AZDZ01000001.1"/>
</dbReference>
<dbReference type="PATRIC" id="fig|1423775.4.peg.718"/>
<dbReference type="PANTHER" id="PTHR44154">
    <property type="entry name" value="QUINONE OXIDOREDUCTASE"/>
    <property type="match status" value="1"/>
</dbReference>
<keyword evidence="1" id="KW-0521">NADP</keyword>
<evidence type="ECO:0000256" key="1">
    <source>
        <dbReference type="ARBA" id="ARBA00022857"/>
    </source>
</evidence>
<dbReference type="eggNOG" id="COG0604">
    <property type="taxonomic scope" value="Bacteria"/>
</dbReference>
<proteinExistence type="predicted"/>
<dbReference type="AlphaFoldDB" id="A0A0R1KP45"/>
<dbReference type="InterPro" id="IPR051603">
    <property type="entry name" value="Zinc-ADH_QOR/CCCR"/>
</dbReference>
<dbReference type="Gene3D" id="3.40.50.720">
    <property type="entry name" value="NAD(P)-binding Rossmann-like Domain"/>
    <property type="match status" value="1"/>
</dbReference>
<reference evidence="2 3" key="1">
    <citation type="journal article" date="2015" name="Genome Announc.">
        <title>Expanding the biotechnology potential of lactobacilli through comparative genomics of 213 strains and associated genera.</title>
        <authorList>
            <person name="Sun Z."/>
            <person name="Harris H.M."/>
            <person name="McCann A."/>
            <person name="Guo C."/>
            <person name="Argimon S."/>
            <person name="Zhang W."/>
            <person name="Yang X."/>
            <person name="Jeffery I.B."/>
            <person name="Cooney J.C."/>
            <person name="Kagawa T.F."/>
            <person name="Liu W."/>
            <person name="Song Y."/>
            <person name="Salvetti E."/>
            <person name="Wrobel A."/>
            <person name="Rasinkangas P."/>
            <person name="Parkhill J."/>
            <person name="Rea M.C."/>
            <person name="O'Sullivan O."/>
            <person name="Ritari J."/>
            <person name="Douillard F.P."/>
            <person name="Paul Ross R."/>
            <person name="Yang R."/>
            <person name="Briner A.E."/>
            <person name="Felis G.E."/>
            <person name="de Vos W.M."/>
            <person name="Barrangou R."/>
            <person name="Klaenhammer T.R."/>
            <person name="Caufield P.W."/>
            <person name="Cui Y."/>
            <person name="Zhang H."/>
            <person name="O'Toole P.W."/>
        </authorList>
    </citation>
    <scope>NUCLEOTIDE SEQUENCE [LARGE SCALE GENOMIC DNA]</scope>
    <source>
        <strain evidence="2 3">DSM 19682</strain>
    </source>
</reference>
<name>A0A0R1KP45_9LACO</name>
<comment type="caution">
    <text evidence="2">The sequence shown here is derived from an EMBL/GenBank/DDBJ whole genome shotgun (WGS) entry which is preliminary data.</text>
</comment>